<dbReference type="Pfam" id="PF00588">
    <property type="entry name" value="SpoU_methylase"/>
    <property type="match status" value="1"/>
</dbReference>
<dbReference type="InterPro" id="IPR029028">
    <property type="entry name" value="Alpha/beta_knot_MTases"/>
</dbReference>
<evidence type="ECO:0000256" key="1">
    <source>
        <dbReference type="ARBA" id="ARBA00022603"/>
    </source>
</evidence>
<evidence type="ECO:0000256" key="3">
    <source>
        <dbReference type="SAM" id="MobiDB-lite"/>
    </source>
</evidence>
<name>A0AB34L0Z4_9PEZI</name>
<sequence length="1014" mass="112659">MAQKFSTSGAQTAGVLLRTIPEAQQVVIARELTTKLRSSFDEAAASVAVELVAGRDDAALENDLIDVLVSRIEQGSPDSVASLLNQSIGLSERLVTVAVEVLSNTDKTSSSTIKPGSQDVDKDDQEDDEVSADSVIQSRWLWTLLGTALDAKTQDQNRRFIGDWILRSELFSSRFTDGLAEFMSQSFLPWVMEGHLFVSSTKIYGDSLTCRHGDRLATFIRNVIKGGSDDLRPQLLDAMFAYLMRKHATIFAYSAVHLIRGISQAFEAVETLSLSKEQLETLLFISGLRTLPEIATEVLIVHCWRIYELANGRSRTLTDGVSSSSQTRLQNLRSAAEFVVQSHSTTQNVEAASPVYSQRDIKIAEAVKKCNEALRQLSSQSTRPSDELQNTLEDIWSDLEYLEYPRELLIKLPLVFFNSCVMRSVMEEEAGNESGLRDLLAATVPRLLDLAQRRSFLLAPLLGQIREILLSTPRAASILDLDASLLRLAQNPPEPSIDLNMEYSAIPLLADYLQTSSESCKEKYFGKGEGYGFAAYLDLISRCGSQHPELLQSLLETIIARWRRQKNPPPTMSAWKTTLQLEVVLLCFEQLAASTERAVLDPLINDFWFILSLEPLPRFRYLMEWTIVRIQICHPDLRSKTLEMLGTKDHQSNPKFIASLMKMGVMLATAECGTEDFAQSLATTFIALSSSSKIVIRHEAQWAFPQLMDHARANGWRKVVDNPAYVSLDDYIRSLPRFGDPPAERIMGKIDPVSDHTMTNLVEGLWTDLDYTRPPYTTRQAFVDLYNDDAKLDNTTWPASCMPLGPEIPKPPRAEPEPAAEPSLLGPKQMTQDEAIALQTKGTAYLKTSLDDSSTKSSKHELLLVASLIENPYNLGGLSRVSEIFGAQAMYVRDPRIIAEKDFTSVSVSSHNHVDIMPLTVPDMSGWMTLKKSEGWTVVGIEQTDRSLLLGEASAVLPEKTILVLGSESLGMPAAVLGECDMLVEIPQIGVTRSLNVQTAAAIVLFEYGRQHRK</sequence>
<keyword evidence="2" id="KW-0808">Transferase</keyword>
<dbReference type="CDD" id="cd18091">
    <property type="entry name" value="SpoU-like_TRM3-like"/>
    <property type="match status" value="1"/>
</dbReference>
<gene>
    <name evidence="5" type="ORF">WHR41_01002</name>
</gene>
<dbReference type="InterPro" id="IPR001537">
    <property type="entry name" value="SpoU_MeTrfase"/>
</dbReference>
<accession>A0AB34L0Z4</accession>
<feature type="domain" description="tRNA/rRNA methyltransferase SpoU type" evidence="4">
    <location>
        <begin position="862"/>
        <end position="1006"/>
    </location>
</feature>
<evidence type="ECO:0000313" key="5">
    <source>
        <dbReference type="EMBL" id="KAL1590042.1"/>
    </source>
</evidence>
<dbReference type="Gene3D" id="3.40.1280.10">
    <property type="match status" value="1"/>
</dbReference>
<dbReference type="RefSeq" id="XP_069233147.1">
    <property type="nucleotide sequence ID" value="XM_069369608.1"/>
</dbReference>
<feature type="region of interest" description="Disordered" evidence="3">
    <location>
        <begin position="107"/>
        <end position="128"/>
    </location>
</feature>
<evidence type="ECO:0000313" key="6">
    <source>
        <dbReference type="Proteomes" id="UP000803884"/>
    </source>
</evidence>
<protein>
    <recommendedName>
        <fullName evidence="4">tRNA/rRNA methyltransferase SpoU type domain-containing protein</fullName>
    </recommendedName>
</protein>
<evidence type="ECO:0000259" key="4">
    <source>
        <dbReference type="Pfam" id="PF00588"/>
    </source>
</evidence>
<dbReference type="InterPro" id="IPR044748">
    <property type="entry name" value="Trm3/TARBP1_C"/>
</dbReference>
<keyword evidence="6" id="KW-1185">Reference proteome</keyword>
<dbReference type="PANTHER" id="PTHR12029">
    <property type="entry name" value="RNA METHYLTRANSFERASE"/>
    <property type="match status" value="1"/>
</dbReference>
<dbReference type="GO" id="GO:0030488">
    <property type="term" value="P:tRNA methylation"/>
    <property type="evidence" value="ECO:0007669"/>
    <property type="project" value="InterPro"/>
</dbReference>
<reference evidence="5 6" key="1">
    <citation type="journal article" date="2020" name="Microbiol. Resour. Announc.">
        <title>Draft Genome Sequence of a Cladosporium Species Isolated from the Mesophotic Ascidian Didemnum maculosum.</title>
        <authorList>
            <person name="Gioti A."/>
            <person name="Siaperas R."/>
            <person name="Nikolaivits E."/>
            <person name="Le Goff G."/>
            <person name="Ouazzani J."/>
            <person name="Kotoulas G."/>
            <person name="Topakas E."/>
        </authorList>
    </citation>
    <scope>NUCLEOTIDE SEQUENCE [LARGE SCALE GENOMIC DNA]</scope>
    <source>
        <strain evidence="5 6">TM138-S3</strain>
    </source>
</reference>
<dbReference type="InterPro" id="IPR045330">
    <property type="entry name" value="TRM3/TARBP1"/>
</dbReference>
<dbReference type="PANTHER" id="PTHR12029:SF11">
    <property type="entry name" value="METHYLTRANSFERASE TARBP1-RELATED"/>
    <property type="match status" value="1"/>
</dbReference>
<dbReference type="AlphaFoldDB" id="A0AB34L0Z4"/>
<keyword evidence="1" id="KW-0489">Methyltransferase</keyword>
<evidence type="ECO:0000256" key="2">
    <source>
        <dbReference type="ARBA" id="ARBA00022679"/>
    </source>
</evidence>
<dbReference type="Proteomes" id="UP000803884">
    <property type="component" value="Unassembled WGS sequence"/>
</dbReference>
<organism evidence="5 6">
    <name type="scientific">Cladosporium halotolerans</name>
    <dbReference type="NCBI Taxonomy" id="1052096"/>
    <lineage>
        <taxon>Eukaryota</taxon>
        <taxon>Fungi</taxon>
        <taxon>Dikarya</taxon>
        <taxon>Ascomycota</taxon>
        <taxon>Pezizomycotina</taxon>
        <taxon>Dothideomycetes</taxon>
        <taxon>Dothideomycetidae</taxon>
        <taxon>Cladosporiales</taxon>
        <taxon>Cladosporiaceae</taxon>
        <taxon>Cladosporium</taxon>
    </lineage>
</organism>
<dbReference type="InterPro" id="IPR029026">
    <property type="entry name" value="tRNA_m1G_MTases_N"/>
</dbReference>
<dbReference type="EMBL" id="JAAQHG020000003">
    <property type="protein sequence ID" value="KAL1590042.1"/>
    <property type="molecule type" value="Genomic_DNA"/>
</dbReference>
<dbReference type="GO" id="GO:0016423">
    <property type="term" value="F:tRNA (guanine) methyltransferase activity"/>
    <property type="evidence" value="ECO:0007669"/>
    <property type="project" value="InterPro"/>
</dbReference>
<dbReference type="GO" id="GO:0003723">
    <property type="term" value="F:RNA binding"/>
    <property type="evidence" value="ECO:0007669"/>
    <property type="project" value="InterPro"/>
</dbReference>
<comment type="caution">
    <text evidence="5">The sequence shown here is derived from an EMBL/GenBank/DDBJ whole genome shotgun (WGS) entry which is preliminary data.</text>
</comment>
<dbReference type="GeneID" id="96002446"/>
<proteinExistence type="predicted"/>
<dbReference type="SUPFAM" id="SSF75217">
    <property type="entry name" value="alpha/beta knot"/>
    <property type="match status" value="1"/>
</dbReference>